<dbReference type="InterPro" id="IPR009318">
    <property type="entry name" value="Gustatory_rcpt"/>
</dbReference>
<keyword evidence="5 9" id="KW-1133">Transmembrane helix</keyword>
<evidence type="ECO:0000256" key="6">
    <source>
        <dbReference type="ARBA" id="ARBA00023136"/>
    </source>
</evidence>
<comment type="subcellular location">
    <subcellularLocation>
        <location evidence="1">Cell membrane</location>
        <topology evidence="1">Multi-pass membrane protein</topology>
    </subcellularLocation>
</comment>
<evidence type="ECO:0000256" key="4">
    <source>
        <dbReference type="ARBA" id="ARBA00022692"/>
    </source>
</evidence>
<dbReference type="PIRSF" id="PIRSF038981">
    <property type="entry name" value="GRP"/>
    <property type="match status" value="1"/>
</dbReference>
<proteinExistence type="inferred from homology"/>
<gene>
    <name evidence="10" type="primary">CSON001787</name>
</gene>
<keyword evidence="7 8" id="KW-0675">Receptor</keyword>
<feature type="transmembrane region" description="Helical" evidence="9">
    <location>
        <begin position="317"/>
        <end position="338"/>
    </location>
</feature>
<feature type="transmembrane region" description="Helical" evidence="9">
    <location>
        <begin position="350"/>
        <end position="371"/>
    </location>
</feature>
<evidence type="ECO:0000256" key="2">
    <source>
        <dbReference type="ARBA" id="ARBA00005327"/>
    </source>
</evidence>
<dbReference type="GO" id="GO:0007165">
    <property type="term" value="P:signal transduction"/>
    <property type="evidence" value="ECO:0007669"/>
    <property type="project" value="UniProtKB-KW"/>
</dbReference>
<dbReference type="AlphaFoldDB" id="A0A336MIV4"/>
<comment type="similarity">
    <text evidence="2">Belongs to the insect chemoreceptor superfamily. Gustatory receptor (GR) family. Gr5a subfamily.</text>
</comment>
<feature type="transmembrane region" description="Helical" evidence="9">
    <location>
        <begin position="238"/>
        <end position="258"/>
    </location>
</feature>
<keyword evidence="4 9" id="KW-0812">Transmembrane</keyword>
<dbReference type="EMBL" id="UFQT01001286">
    <property type="protein sequence ID" value="SSX29845.1"/>
    <property type="molecule type" value="Genomic_DNA"/>
</dbReference>
<reference evidence="10" key="1">
    <citation type="submission" date="2018-07" db="EMBL/GenBank/DDBJ databases">
        <authorList>
            <person name="Quirk P.G."/>
            <person name="Krulwich T.A."/>
        </authorList>
    </citation>
    <scope>NUCLEOTIDE SEQUENCE</scope>
</reference>
<evidence type="ECO:0000256" key="7">
    <source>
        <dbReference type="ARBA" id="ARBA00023170"/>
    </source>
</evidence>
<keyword evidence="3" id="KW-1003">Cell membrane</keyword>
<evidence type="ECO:0000256" key="8">
    <source>
        <dbReference type="PIRNR" id="PIRNR038981"/>
    </source>
</evidence>
<dbReference type="VEuPathDB" id="VectorBase:CSON001787"/>
<name>A0A336MIV4_CULSO</name>
<organism evidence="10">
    <name type="scientific">Culicoides sonorensis</name>
    <name type="common">Biting midge</name>
    <dbReference type="NCBI Taxonomy" id="179676"/>
    <lineage>
        <taxon>Eukaryota</taxon>
        <taxon>Metazoa</taxon>
        <taxon>Ecdysozoa</taxon>
        <taxon>Arthropoda</taxon>
        <taxon>Hexapoda</taxon>
        <taxon>Insecta</taxon>
        <taxon>Pterygota</taxon>
        <taxon>Neoptera</taxon>
        <taxon>Endopterygota</taxon>
        <taxon>Diptera</taxon>
        <taxon>Nematocera</taxon>
        <taxon>Chironomoidea</taxon>
        <taxon>Ceratopogonidae</taxon>
        <taxon>Ceratopogoninae</taxon>
        <taxon>Culicoides</taxon>
        <taxon>Monoculicoides</taxon>
    </lineage>
</organism>
<accession>A0A336MIV4</accession>
<keyword evidence="8" id="KW-0807">Transducer</keyword>
<evidence type="ECO:0000313" key="10">
    <source>
        <dbReference type="EMBL" id="SSX29845.1"/>
    </source>
</evidence>
<dbReference type="GO" id="GO:0005886">
    <property type="term" value="C:plasma membrane"/>
    <property type="evidence" value="ECO:0007669"/>
    <property type="project" value="UniProtKB-SubCell"/>
</dbReference>
<protein>
    <recommendedName>
        <fullName evidence="8">Gustatory receptor</fullName>
    </recommendedName>
</protein>
<feature type="transmembrane region" description="Helical" evidence="9">
    <location>
        <begin position="134"/>
        <end position="154"/>
    </location>
</feature>
<dbReference type="PANTHER" id="PTHR21421">
    <property type="entry name" value="GUSTATORY RECEPTOR"/>
    <property type="match status" value="1"/>
</dbReference>
<comment type="function">
    <text evidence="8">Plays a role in the sugar gustatory response.</text>
</comment>
<keyword evidence="6 9" id="KW-0472">Membrane</keyword>
<feature type="transmembrane region" description="Helical" evidence="9">
    <location>
        <begin position="103"/>
        <end position="122"/>
    </location>
</feature>
<dbReference type="Pfam" id="PF06151">
    <property type="entry name" value="Trehalose_recp"/>
    <property type="match status" value="1"/>
</dbReference>
<feature type="transmembrane region" description="Helical" evidence="9">
    <location>
        <begin position="188"/>
        <end position="205"/>
    </location>
</feature>
<dbReference type="OMA" id="CIQLIGV"/>
<evidence type="ECO:0000256" key="3">
    <source>
        <dbReference type="ARBA" id="ARBA00022475"/>
    </source>
</evidence>
<evidence type="ECO:0000256" key="9">
    <source>
        <dbReference type="SAM" id="Phobius"/>
    </source>
</evidence>
<evidence type="ECO:0000256" key="5">
    <source>
        <dbReference type="ARBA" id="ARBA00022989"/>
    </source>
</evidence>
<dbReference type="GO" id="GO:0033041">
    <property type="term" value="F:sweet taste receptor activity"/>
    <property type="evidence" value="ECO:0007669"/>
    <property type="project" value="TreeGrafter"/>
</dbReference>
<dbReference type="PANTHER" id="PTHR21421:SF29">
    <property type="entry name" value="GUSTATORY RECEPTOR 5A FOR TREHALOSE-RELATED"/>
    <property type="match status" value="1"/>
</dbReference>
<evidence type="ECO:0000256" key="1">
    <source>
        <dbReference type="ARBA" id="ARBA00004651"/>
    </source>
</evidence>
<feature type="transmembrane region" description="Helical" evidence="9">
    <location>
        <begin position="61"/>
        <end position="83"/>
    </location>
</feature>
<sequence>MSIALNISTISKKENTKIDKKNHGGIRKQQKTFKVQTLQPFFRYQEFYSMNHMNRFQRTNIGQFISIMRPIIIFGNFFGLMPLKNFAARDTIMIKFTWRCWNFFYSIFMQICIFAFVFTSFYKQFVFRVEFDKIINLLYFTSSLLIYTNFVFVAKRWKELQQFWEHTEWLLAGHIGADYDRNILGRKIKIIASVILGIAILEQILDEITGYYRTHECWDVRNRLEAFFKQFFPEFFSVVPYNIITGLFATIIHFYCMISKNYVDLFLIALCKGLKEQFEIVNDSILHTPIMDKYFWSHKWQLFKRVHELLQCVNQKINFLVLLSYATNLYFICVQLLSCMRQKSSAVQGFYLWISLVFIIGRVLILSLSAAQINDESTRILPFIRNLPTHAWNTEVERFLQHLTSERIALSGMNFFALTRSLILKIVSTIVTYELHMT</sequence>